<organism evidence="7">
    <name type="scientific">Cyanidium sp. THAL103</name>
    <dbReference type="NCBI Taxonomy" id="3027999"/>
    <lineage>
        <taxon>Eukaryota</taxon>
        <taxon>Rhodophyta</taxon>
        <taxon>Bangiophyceae</taxon>
        <taxon>Cyanidiales</taxon>
        <taxon>Cyanidiaceae</taxon>
        <taxon>Cyanidium</taxon>
    </lineage>
</organism>
<dbReference type="GO" id="GO:0015979">
    <property type="term" value="P:photosynthesis"/>
    <property type="evidence" value="ECO:0007669"/>
    <property type="project" value="InterPro"/>
</dbReference>
<dbReference type="Pfam" id="PF02468">
    <property type="entry name" value="PsbN"/>
    <property type="match status" value="1"/>
</dbReference>
<evidence type="ECO:0000256" key="6">
    <source>
        <dbReference type="HAMAP-Rule" id="MF_00293"/>
    </source>
</evidence>
<evidence type="ECO:0000313" key="7">
    <source>
        <dbReference type="EMBL" id="WDA99957.1"/>
    </source>
</evidence>
<proteinExistence type="inferred from homology"/>
<comment type="function">
    <text evidence="6">May play a role in photosystem I and II biogenesis.</text>
</comment>
<keyword evidence="3 6" id="KW-0812">Transmembrane</keyword>
<dbReference type="GO" id="GO:0042651">
    <property type="term" value="C:thylakoid membrane"/>
    <property type="evidence" value="ECO:0007669"/>
    <property type="project" value="UniProtKB-UniRule"/>
</dbReference>
<accession>A0A9Y1I444</accession>
<evidence type="ECO:0000256" key="4">
    <source>
        <dbReference type="ARBA" id="ARBA00022989"/>
    </source>
</evidence>
<dbReference type="PANTHER" id="PTHR35326:SF3">
    <property type="entry name" value="PROTEIN PSBN"/>
    <property type="match status" value="1"/>
</dbReference>
<dbReference type="AlphaFoldDB" id="A0A9Y1I444"/>
<gene>
    <name evidence="6 7" type="primary">psbN</name>
    <name evidence="7" type="ORF">CspTHAL103_033</name>
</gene>
<evidence type="ECO:0000256" key="3">
    <source>
        <dbReference type="ARBA" id="ARBA00022692"/>
    </source>
</evidence>
<keyword evidence="6" id="KW-0793">Thylakoid</keyword>
<comment type="similarity">
    <text evidence="6">Belongs to the PsbN family.</text>
</comment>
<keyword evidence="5 6" id="KW-0472">Membrane</keyword>
<dbReference type="HAMAP" id="MF_00293">
    <property type="entry name" value="PSII_PsbN"/>
    <property type="match status" value="1"/>
</dbReference>
<evidence type="ECO:0000256" key="5">
    <source>
        <dbReference type="ARBA" id="ARBA00023136"/>
    </source>
</evidence>
<sequence length="43" mass="4880">MTQAIIISIFIASLLLGMTIYFIYISFGPTSKTLIDPFEEHEN</sequence>
<evidence type="ECO:0000256" key="1">
    <source>
        <dbReference type="ARBA" id="ARBA00004167"/>
    </source>
</evidence>
<geneLocation type="plastid" evidence="7"/>
<feature type="transmembrane region" description="Helical" evidence="6">
    <location>
        <begin position="6"/>
        <end position="27"/>
    </location>
</feature>
<dbReference type="PANTHER" id="PTHR35326">
    <property type="entry name" value="PROTEIN PSBN"/>
    <property type="match status" value="1"/>
</dbReference>
<comment type="subcellular location">
    <subcellularLocation>
        <location evidence="6">Cellular thylakoid membrane</location>
        <topology evidence="6">Single-pass membrane protein</topology>
    </subcellularLocation>
    <subcellularLocation>
        <location evidence="1">Membrane</location>
        <topology evidence="1">Single-pass membrane protein</topology>
    </subcellularLocation>
    <subcellularLocation>
        <location evidence="2">Plastid</location>
    </subcellularLocation>
</comment>
<evidence type="ECO:0000256" key="2">
    <source>
        <dbReference type="ARBA" id="ARBA00004474"/>
    </source>
</evidence>
<keyword evidence="4 6" id="KW-1133">Transmembrane helix</keyword>
<name>A0A9Y1I444_9RHOD</name>
<dbReference type="GO" id="GO:0009536">
    <property type="term" value="C:plastid"/>
    <property type="evidence" value="ECO:0007669"/>
    <property type="project" value="UniProtKB-SubCell"/>
</dbReference>
<protein>
    <recommendedName>
        <fullName evidence="6">Protein PsbN</fullName>
    </recommendedName>
</protein>
<reference evidence="7" key="1">
    <citation type="journal article" date="2023" name="J. Phycol.">
        <title>Revised classification of the Cyanidiophyceae based on plastid genome data with descriptions of the Cavernulicolales ord. nov. and Galdieriales ord. nov. (Rhodophyta).</title>
        <authorList>
            <person name="Park S.I."/>
            <person name="Cho C.H."/>
            <person name="Ciniglia C."/>
            <person name="Huang T.Y."/>
            <person name="Liu S.L."/>
            <person name="Bustamante D.E."/>
            <person name="Calderon M.S."/>
            <person name="Mansilla A."/>
            <person name="McDermott T."/>
            <person name="Andersen R.A."/>
            <person name="Yoon H.S."/>
        </authorList>
    </citation>
    <scope>NUCLEOTIDE SEQUENCE</scope>
</reference>
<keyword evidence="7" id="KW-0934">Plastid</keyword>
<dbReference type="EMBL" id="OP616817">
    <property type="protein sequence ID" value="WDA99957.1"/>
    <property type="molecule type" value="Genomic_DNA"/>
</dbReference>
<comment type="caution">
    <text evidence="6">Originally thought to be a component of PSII; based on experiments in Synechocystis, N.tabacum and barley, and its absence from PSII in T.elongatus and T.vulcanus, this is probably not true.</text>
</comment>
<dbReference type="InterPro" id="IPR003398">
    <property type="entry name" value="PSII_PsbN"/>
</dbReference>